<evidence type="ECO:0000313" key="2">
    <source>
        <dbReference type="EMBL" id="NBG96329.1"/>
    </source>
</evidence>
<dbReference type="GO" id="GO:0009288">
    <property type="term" value="C:bacterial-type flagellum"/>
    <property type="evidence" value="ECO:0007669"/>
    <property type="project" value="InterPro"/>
</dbReference>
<dbReference type="Gene3D" id="1.10.287.500">
    <property type="entry name" value="Helix hairpin bin"/>
    <property type="match status" value="1"/>
</dbReference>
<dbReference type="GO" id="GO:0003824">
    <property type="term" value="F:catalytic activity"/>
    <property type="evidence" value="ECO:0007669"/>
    <property type="project" value="InterPro"/>
</dbReference>
<dbReference type="Proteomes" id="UP000470384">
    <property type="component" value="Unassembled WGS sequence"/>
</dbReference>
<dbReference type="RefSeq" id="WP_160588417.1">
    <property type="nucleotide sequence ID" value="NZ_BMHN01000001.1"/>
</dbReference>
<dbReference type="SUPFAM" id="SSF75708">
    <property type="entry name" value="Chemotaxis phosphatase CheZ"/>
    <property type="match status" value="1"/>
</dbReference>
<dbReference type="AlphaFoldDB" id="A0A845QD30"/>
<proteinExistence type="predicted"/>
<sequence length="261" mass="27541">MAEVKLFRIEKMMGLSAPAPVRAAAETPVAAVEAAPVDAEAPAPVADASGAPAPSAQAPSSPLAAVSPDITIEELTILRDRVEEATRLQSELADLSGAIERTKQELSALHYDGPAAARFQEAGNELDAVVKATEAATDTILTASERIDSAAAHLGASAPDDMSRNQAEEIAEQVVNIFEACNFQDITGQRITKVVAALQYIDERVSRMMEIWGGPQDLVSFAPEAAEQEAHEEDEAALLNGPALEDHHGHATQDDIDALFA</sequence>
<dbReference type="Pfam" id="PF04344">
    <property type="entry name" value="CheZ"/>
    <property type="match status" value="1"/>
</dbReference>
<name>A0A845QD30_9HYPH</name>
<evidence type="ECO:0000256" key="1">
    <source>
        <dbReference type="SAM" id="MobiDB-lite"/>
    </source>
</evidence>
<evidence type="ECO:0000313" key="3">
    <source>
        <dbReference type="Proteomes" id="UP000470384"/>
    </source>
</evidence>
<dbReference type="GeneID" id="300655478"/>
<feature type="region of interest" description="Disordered" evidence="1">
    <location>
        <begin position="43"/>
        <end position="64"/>
    </location>
</feature>
<protein>
    <recommendedName>
        <fullName evidence="4">Chemotaxis protein CheZ</fullName>
    </recommendedName>
</protein>
<gene>
    <name evidence="2" type="ORF">GTQ45_11345</name>
</gene>
<dbReference type="GO" id="GO:0050920">
    <property type="term" value="P:regulation of chemotaxis"/>
    <property type="evidence" value="ECO:0007669"/>
    <property type="project" value="InterPro"/>
</dbReference>
<keyword evidence="3" id="KW-1185">Reference proteome</keyword>
<dbReference type="EMBL" id="WXYQ01000007">
    <property type="protein sequence ID" value="NBG96329.1"/>
    <property type="molecule type" value="Genomic_DNA"/>
</dbReference>
<dbReference type="OrthoDB" id="5455460at2"/>
<reference evidence="2 3" key="1">
    <citation type="journal article" date="2016" name="Int. J. Syst. Evol. Microbiol.">
        <title>Pyruvatibacter mobilis gen. nov., sp. nov., a marine bacterium from the culture broth of Picochlorum sp. 122.</title>
        <authorList>
            <person name="Wang G."/>
            <person name="Tang M."/>
            <person name="Wu H."/>
            <person name="Dai S."/>
            <person name="Li T."/>
            <person name="Chen C."/>
            <person name="He H."/>
            <person name="Fan J."/>
            <person name="Xiang W."/>
            <person name="Li X."/>
        </authorList>
    </citation>
    <scope>NUCLEOTIDE SEQUENCE [LARGE SCALE GENOMIC DNA]</scope>
    <source>
        <strain evidence="2 3">GYP-11</strain>
    </source>
</reference>
<organism evidence="2 3">
    <name type="scientific">Pyruvatibacter mobilis</name>
    <dbReference type="NCBI Taxonomy" id="1712261"/>
    <lineage>
        <taxon>Bacteria</taxon>
        <taxon>Pseudomonadati</taxon>
        <taxon>Pseudomonadota</taxon>
        <taxon>Alphaproteobacteria</taxon>
        <taxon>Hyphomicrobiales</taxon>
        <taxon>Parvibaculaceae</taxon>
        <taxon>Pyruvatibacter</taxon>
    </lineage>
</organism>
<comment type="caution">
    <text evidence="2">The sequence shown here is derived from an EMBL/GenBank/DDBJ whole genome shotgun (WGS) entry which is preliminary data.</text>
</comment>
<accession>A0A845QD30</accession>
<dbReference type="InterPro" id="IPR007439">
    <property type="entry name" value="Chemotax_Pase_CheZ"/>
</dbReference>
<evidence type="ECO:0008006" key="4">
    <source>
        <dbReference type="Google" id="ProtNLM"/>
    </source>
</evidence>